<dbReference type="EMBL" id="FOMX01000055">
    <property type="protein sequence ID" value="SFF37245.1"/>
    <property type="molecule type" value="Genomic_DNA"/>
</dbReference>
<reference evidence="2" key="1">
    <citation type="submission" date="2016-10" db="EMBL/GenBank/DDBJ databases">
        <authorList>
            <person name="Varghese N."/>
            <person name="Submissions S."/>
        </authorList>
    </citation>
    <scope>NUCLEOTIDE SEQUENCE [LARGE SCALE GENOMIC DNA]</scope>
    <source>
        <strain evidence="2">ATCC 25963</strain>
    </source>
</reference>
<proteinExistence type="predicted"/>
<keyword evidence="2" id="KW-1185">Reference proteome</keyword>
<gene>
    <name evidence="1" type="ORF">SAMN02745121_08445</name>
</gene>
<accession>A0A1I2I4H7</accession>
<sequence>MAVTTVERIRRQFQEALEGLEMRLLLERLEQNLSSLSLKEFGELLKSPVARTVGDVPASVLLNQISKMQANTARSTR</sequence>
<evidence type="ECO:0000313" key="1">
    <source>
        <dbReference type="EMBL" id="SFF37245.1"/>
    </source>
</evidence>
<name>A0A1I2I4H7_9BACT</name>
<dbReference type="AlphaFoldDB" id="A0A1I2I4H7"/>
<organism evidence="1 2">
    <name type="scientific">Nannocystis exedens</name>
    <dbReference type="NCBI Taxonomy" id="54"/>
    <lineage>
        <taxon>Bacteria</taxon>
        <taxon>Pseudomonadati</taxon>
        <taxon>Myxococcota</taxon>
        <taxon>Polyangia</taxon>
        <taxon>Nannocystales</taxon>
        <taxon>Nannocystaceae</taxon>
        <taxon>Nannocystis</taxon>
    </lineage>
</organism>
<evidence type="ECO:0000313" key="2">
    <source>
        <dbReference type="Proteomes" id="UP000199400"/>
    </source>
</evidence>
<dbReference type="Proteomes" id="UP000199400">
    <property type="component" value="Unassembled WGS sequence"/>
</dbReference>
<protein>
    <submittedName>
        <fullName evidence="1">Uncharacterized protein</fullName>
    </submittedName>
</protein>